<keyword evidence="2" id="KW-1185">Reference proteome</keyword>
<dbReference type="EMBL" id="VXIV02000303">
    <property type="protein sequence ID" value="KAF6039112.1"/>
    <property type="molecule type" value="Genomic_DNA"/>
</dbReference>
<evidence type="ECO:0000313" key="2">
    <source>
        <dbReference type="Proteomes" id="UP000593567"/>
    </source>
</evidence>
<proteinExistence type="predicted"/>
<dbReference type="Proteomes" id="UP000593567">
    <property type="component" value="Unassembled WGS sequence"/>
</dbReference>
<gene>
    <name evidence="1" type="ORF">EB796_002584</name>
</gene>
<dbReference type="InterPro" id="IPR042228">
    <property type="entry name" value="Dynein_linker_3"/>
</dbReference>
<accession>A0A7J7KKA8</accession>
<comment type="caution">
    <text evidence="1">The sequence shown here is derived from an EMBL/GenBank/DDBJ whole genome shotgun (WGS) entry which is preliminary data.</text>
</comment>
<name>A0A7J7KKA8_BUGNE</name>
<sequence length="117" mass="13055">MSTITGACAKCLQNISVHHQGAAINLPSEFQAVENIAFDAYAVCSSDGERLRLNHEVSLEDGVEVWLSRLKVEVEETLRTMLTQIIEDVNNSQAMEDMVFKVSEFIYTIVGVYLKNS</sequence>
<protein>
    <submittedName>
        <fullName evidence="1">Uncharacterized protein</fullName>
    </submittedName>
</protein>
<dbReference type="Gene3D" id="3.20.180.20">
    <property type="entry name" value="Dynein heavy chain, N-terminal domain 2"/>
    <property type="match status" value="1"/>
</dbReference>
<dbReference type="AlphaFoldDB" id="A0A7J7KKA8"/>
<evidence type="ECO:0000313" key="1">
    <source>
        <dbReference type="EMBL" id="KAF6039112.1"/>
    </source>
</evidence>
<organism evidence="1 2">
    <name type="scientific">Bugula neritina</name>
    <name type="common">Brown bryozoan</name>
    <name type="synonym">Sertularia neritina</name>
    <dbReference type="NCBI Taxonomy" id="10212"/>
    <lineage>
        <taxon>Eukaryota</taxon>
        <taxon>Metazoa</taxon>
        <taxon>Spiralia</taxon>
        <taxon>Lophotrochozoa</taxon>
        <taxon>Bryozoa</taxon>
        <taxon>Gymnolaemata</taxon>
        <taxon>Cheilostomatida</taxon>
        <taxon>Flustrina</taxon>
        <taxon>Buguloidea</taxon>
        <taxon>Bugulidae</taxon>
        <taxon>Bugula</taxon>
    </lineage>
</organism>
<reference evidence="1" key="1">
    <citation type="submission" date="2020-06" db="EMBL/GenBank/DDBJ databases">
        <title>Draft genome of Bugula neritina, a colonial animal packing powerful symbionts and potential medicines.</title>
        <authorList>
            <person name="Rayko M."/>
        </authorList>
    </citation>
    <scope>NUCLEOTIDE SEQUENCE [LARGE SCALE GENOMIC DNA]</scope>
    <source>
        <strain evidence="1">Kwan_BN1</strain>
    </source>
</reference>